<name>A0A4S8M3A9_DENBC</name>
<evidence type="ECO:0000256" key="1">
    <source>
        <dbReference type="SAM" id="MobiDB-lite"/>
    </source>
</evidence>
<keyword evidence="3" id="KW-1185">Reference proteome</keyword>
<dbReference type="AlphaFoldDB" id="A0A4S8M3A9"/>
<sequence>MAPCKTQRSSSFPPSHTPQPRDTQLMSRSFYKNARNCSFKGEIFNVAGNLNYISQRVDSGSESQIVLHGAFGESIFDEYENVRQCDMRLLQQLSEIDKEPQPWEPERLKYTTTTYKIDLIGRAAGALTHCIAVRYTGKDAYPAWEQDFLQYSKQHPNLHQQITPFGSEVFGVAEVFVTVHNRATSQPHNRILSLSQDKL</sequence>
<evidence type="ECO:0000313" key="3">
    <source>
        <dbReference type="Proteomes" id="UP000297245"/>
    </source>
</evidence>
<evidence type="ECO:0000313" key="2">
    <source>
        <dbReference type="EMBL" id="THU96381.1"/>
    </source>
</evidence>
<reference evidence="2 3" key="1">
    <citation type="journal article" date="2019" name="Nat. Ecol. Evol.">
        <title>Megaphylogeny resolves global patterns of mushroom evolution.</title>
        <authorList>
            <person name="Varga T."/>
            <person name="Krizsan K."/>
            <person name="Foldi C."/>
            <person name="Dima B."/>
            <person name="Sanchez-Garcia M."/>
            <person name="Sanchez-Ramirez S."/>
            <person name="Szollosi G.J."/>
            <person name="Szarkandi J.G."/>
            <person name="Papp V."/>
            <person name="Albert L."/>
            <person name="Andreopoulos W."/>
            <person name="Angelini C."/>
            <person name="Antonin V."/>
            <person name="Barry K.W."/>
            <person name="Bougher N.L."/>
            <person name="Buchanan P."/>
            <person name="Buyck B."/>
            <person name="Bense V."/>
            <person name="Catcheside P."/>
            <person name="Chovatia M."/>
            <person name="Cooper J."/>
            <person name="Damon W."/>
            <person name="Desjardin D."/>
            <person name="Finy P."/>
            <person name="Geml J."/>
            <person name="Haridas S."/>
            <person name="Hughes K."/>
            <person name="Justo A."/>
            <person name="Karasinski D."/>
            <person name="Kautmanova I."/>
            <person name="Kiss B."/>
            <person name="Kocsube S."/>
            <person name="Kotiranta H."/>
            <person name="LaButti K.M."/>
            <person name="Lechner B.E."/>
            <person name="Liimatainen K."/>
            <person name="Lipzen A."/>
            <person name="Lukacs Z."/>
            <person name="Mihaltcheva S."/>
            <person name="Morgado L.N."/>
            <person name="Niskanen T."/>
            <person name="Noordeloos M.E."/>
            <person name="Ohm R.A."/>
            <person name="Ortiz-Santana B."/>
            <person name="Ovrebo C."/>
            <person name="Racz N."/>
            <person name="Riley R."/>
            <person name="Savchenko A."/>
            <person name="Shiryaev A."/>
            <person name="Soop K."/>
            <person name="Spirin V."/>
            <person name="Szebenyi C."/>
            <person name="Tomsovsky M."/>
            <person name="Tulloss R.E."/>
            <person name="Uehling J."/>
            <person name="Grigoriev I.V."/>
            <person name="Vagvolgyi C."/>
            <person name="Papp T."/>
            <person name="Martin F.M."/>
            <person name="Miettinen O."/>
            <person name="Hibbett D.S."/>
            <person name="Nagy L.G."/>
        </authorList>
    </citation>
    <scope>NUCLEOTIDE SEQUENCE [LARGE SCALE GENOMIC DNA]</scope>
    <source>
        <strain evidence="2 3">CBS 962.96</strain>
    </source>
</reference>
<protein>
    <submittedName>
        <fullName evidence="2">Uncharacterized protein</fullName>
    </submittedName>
</protein>
<gene>
    <name evidence="2" type="ORF">K435DRAFT_839054</name>
</gene>
<dbReference type="OrthoDB" id="3132095at2759"/>
<dbReference type="EMBL" id="ML179178">
    <property type="protein sequence ID" value="THU96381.1"/>
    <property type="molecule type" value="Genomic_DNA"/>
</dbReference>
<proteinExistence type="predicted"/>
<dbReference type="Proteomes" id="UP000297245">
    <property type="component" value="Unassembled WGS sequence"/>
</dbReference>
<accession>A0A4S8M3A9</accession>
<feature type="region of interest" description="Disordered" evidence="1">
    <location>
        <begin position="1"/>
        <end position="23"/>
    </location>
</feature>
<organism evidence="2 3">
    <name type="scientific">Dendrothele bispora (strain CBS 962.96)</name>
    <dbReference type="NCBI Taxonomy" id="1314807"/>
    <lineage>
        <taxon>Eukaryota</taxon>
        <taxon>Fungi</taxon>
        <taxon>Dikarya</taxon>
        <taxon>Basidiomycota</taxon>
        <taxon>Agaricomycotina</taxon>
        <taxon>Agaricomycetes</taxon>
        <taxon>Agaricomycetidae</taxon>
        <taxon>Agaricales</taxon>
        <taxon>Agaricales incertae sedis</taxon>
        <taxon>Dendrothele</taxon>
    </lineage>
</organism>